<dbReference type="GO" id="GO:0009055">
    <property type="term" value="F:electron transfer activity"/>
    <property type="evidence" value="ECO:0007669"/>
    <property type="project" value="InterPro"/>
</dbReference>
<dbReference type="EMBL" id="WOXT01000002">
    <property type="protein sequence ID" value="MUV14495.1"/>
    <property type="molecule type" value="Genomic_DNA"/>
</dbReference>
<keyword evidence="8 13" id="KW-1133">Transmembrane helix</keyword>
<evidence type="ECO:0000256" key="12">
    <source>
        <dbReference type="PIRSR" id="PIRSR000178-1"/>
    </source>
</evidence>
<dbReference type="RefSeq" id="WP_156641778.1">
    <property type="nucleotide sequence ID" value="NZ_WOXT01000002.1"/>
</dbReference>
<dbReference type="SUPFAM" id="SSF81343">
    <property type="entry name" value="Fumarate reductase respiratory complex transmembrane subunits"/>
    <property type="match status" value="1"/>
</dbReference>
<comment type="subunit">
    <text evidence="11">Part of an enzyme complex containing four subunits: a flavoprotein, an iron-sulfur protein, plus two membrane-anchoring proteins, SdhC and SdhD. The complex can form homotrimers.</text>
</comment>
<dbReference type="InterPro" id="IPR018495">
    <property type="entry name" value="Succ_DH_cyt_bsu_CS"/>
</dbReference>
<name>A0A7C9HMG4_9GAMM</name>
<dbReference type="GO" id="GO:0006099">
    <property type="term" value="P:tricarboxylic acid cycle"/>
    <property type="evidence" value="ECO:0007669"/>
    <property type="project" value="InterPro"/>
</dbReference>
<feature type="transmembrane region" description="Helical" evidence="13">
    <location>
        <begin position="24"/>
        <end position="45"/>
    </location>
</feature>
<accession>A0A7C9HMG4</accession>
<dbReference type="InterPro" id="IPR014314">
    <property type="entry name" value="Succ_DH_cytb556"/>
</dbReference>
<dbReference type="Pfam" id="PF01127">
    <property type="entry name" value="Sdh_cyt"/>
    <property type="match status" value="1"/>
</dbReference>
<evidence type="ECO:0000256" key="9">
    <source>
        <dbReference type="ARBA" id="ARBA00023004"/>
    </source>
</evidence>
<dbReference type="PROSITE" id="PS01001">
    <property type="entry name" value="SDH_CYT_2"/>
    <property type="match status" value="1"/>
</dbReference>
<comment type="subcellular location">
    <subcellularLocation>
        <location evidence="2">Membrane</location>
        <topology evidence="2">Multi-pass membrane protein</topology>
    </subcellularLocation>
</comment>
<comment type="caution">
    <text evidence="14">The sequence shown here is derived from an EMBL/GenBank/DDBJ whole genome shotgun (WGS) entry which is preliminary data.</text>
</comment>
<keyword evidence="6 13" id="KW-0812">Transmembrane</keyword>
<dbReference type="Proteomes" id="UP000479692">
    <property type="component" value="Unassembled WGS sequence"/>
</dbReference>
<feature type="transmembrane region" description="Helical" evidence="13">
    <location>
        <begin position="57"/>
        <end position="82"/>
    </location>
</feature>
<sequence>MATQRPLSPHLQVYRWQITMTMSILHRATGVGLTVGAFALAWFLVMLAMGPESGARAMACVGSPIGLFFTFAFSLCLVYHLFNGLRHLLWDTGHGYDIPTVYKTGWTVFALTVVVTAALWFFALGVA</sequence>
<evidence type="ECO:0000256" key="6">
    <source>
        <dbReference type="ARBA" id="ARBA00022692"/>
    </source>
</evidence>
<feature type="binding site" description="axial binding residue" evidence="12">
    <location>
        <position position="80"/>
    </location>
    <ligand>
        <name>heme</name>
        <dbReference type="ChEBI" id="CHEBI:30413"/>
        <note>ligand shared with second transmembrane subunit</note>
    </ligand>
    <ligandPart>
        <name>Fe</name>
        <dbReference type="ChEBI" id="CHEBI:18248"/>
    </ligandPart>
</feature>
<comment type="similarity">
    <text evidence="3">Belongs to the cytochrome b560 family.</text>
</comment>
<keyword evidence="9 12" id="KW-0408">Iron</keyword>
<dbReference type="PIRSF" id="PIRSF000178">
    <property type="entry name" value="SDH_cyt_b560"/>
    <property type="match status" value="1"/>
</dbReference>
<dbReference type="Gene3D" id="1.20.1300.10">
    <property type="entry name" value="Fumarate reductase/succinate dehydrogenase, transmembrane subunit"/>
    <property type="match status" value="1"/>
</dbReference>
<dbReference type="GO" id="GO:0016020">
    <property type="term" value="C:membrane"/>
    <property type="evidence" value="ECO:0007669"/>
    <property type="project" value="UniProtKB-SubCell"/>
</dbReference>
<evidence type="ECO:0000256" key="3">
    <source>
        <dbReference type="ARBA" id="ARBA00007244"/>
    </source>
</evidence>
<comment type="cofactor">
    <cofactor evidence="12">
        <name>heme</name>
        <dbReference type="ChEBI" id="CHEBI:30413"/>
    </cofactor>
    <text evidence="12">The heme is bound between the two transmembrane subunits.</text>
</comment>
<dbReference type="InterPro" id="IPR000701">
    <property type="entry name" value="SuccDH_FuR_B_TM-su"/>
</dbReference>
<dbReference type="CDD" id="cd03499">
    <property type="entry name" value="SQR_TypeC_SdhC"/>
    <property type="match status" value="1"/>
</dbReference>
<dbReference type="PANTHER" id="PTHR10978:SF5">
    <property type="entry name" value="SUCCINATE DEHYDROGENASE CYTOCHROME B560 SUBUNIT, MITOCHONDRIAL"/>
    <property type="match status" value="1"/>
</dbReference>
<evidence type="ECO:0000256" key="11">
    <source>
        <dbReference type="ARBA" id="ARBA00025912"/>
    </source>
</evidence>
<dbReference type="PROSITE" id="PS01000">
    <property type="entry name" value="SDH_CYT_1"/>
    <property type="match status" value="1"/>
</dbReference>
<organism evidence="14 15">
    <name type="scientific">Noviluteimonas gilva</name>
    <dbReference type="NCBI Taxonomy" id="2682097"/>
    <lineage>
        <taxon>Bacteria</taxon>
        <taxon>Pseudomonadati</taxon>
        <taxon>Pseudomonadota</taxon>
        <taxon>Gammaproteobacteria</taxon>
        <taxon>Lysobacterales</taxon>
        <taxon>Lysobacteraceae</taxon>
        <taxon>Noviluteimonas</taxon>
    </lineage>
</organism>
<keyword evidence="5 12" id="KW-0349">Heme</keyword>
<evidence type="ECO:0000313" key="14">
    <source>
        <dbReference type="EMBL" id="MUV14495.1"/>
    </source>
</evidence>
<evidence type="ECO:0000256" key="10">
    <source>
        <dbReference type="ARBA" id="ARBA00023136"/>
    </source>
</evidence>
<evidence type="ECO:0000256" key="1">
    <source>
        <dbReference type="ARBA" id="ARBA00004050"/>
    </source>
</evidence>
<comment type="function">
    <text evidence="1">Membrane-anchoring subunit of succinate dehydrogenase (SDH).</text>
</comment>
<dbReference type="GO" id="GO:0046872">
    <property type="term" value="F:metal ion binding"/>
    <property type="evidence" value="ECO:0007669"/>
    <property type="project" value="UniProtKB-KW"/>
</dbReference>
<feature type="transmembrane region" description="Helical" evidence="13">
    <location>
        <begin position="106"/>
        <end position="126"/>
    </location>
</feature>
<dbReference type="NCBIfam" id="TIGR02970">
    <property type="entry name" value="succ_dehyd_cytB"/>
    <property type="match status" value="1"/>
</dbReference>
<dbReference type="InterPro" id="IPR034804">
    <property type="entry name" value="SQR/QFR_C/D"/>
</dbReference>
<reference evidence="14 15" key="1">
    <citation type="submission" date="2019-12" db="EMBL/GenBank/DDBJ databases">
        <authorList>
            <person name="Xu J."/>
        </authorList>
    </citation>
    <scope>NUCLEOTIDE SEQUENCE [LARGE SCALE GENOMIC DNA]</scope>
    <source>
        <strain evidence="14 15">HX-5-24</strain>
    </source>
</reference>
<evidence type="ECO:0000256" key="8">
    <source>
        <dbReference type="ARBA" id="ARBA00022989"/>
    </source>
</evidence>
<evidence type="ECO:0000313" key="15">
    <source>
        <dbReference type="Proteomes" id="UP000479692"/>
    </source>
</evidence>
<evidence type="ECO:0000256" key="7">
    <source>
        <dbReference type="ARBA" id="ARBA00022723"/>
    </source>
</evidence>
<dbReference type="AlphaFoldDB" id="A0A7C9HMG4"/>
<evidence type="ECO:0000256" key="2">
    <source>
        <dbReference type="ARBA" id="ARBA00004141"/>
    </source>
</evidence>
<evidence type="ECO:0000256" key="4">
    <source>
        <dbReference type="ARBA" id="ARBA00020076"/>
    </source>
</evidence>
<evidence type="ECO:0000256" key="13">
    <source>
        <dbReference type="SAM" id="Phobius"/>
    </source>
</evidence>
<keyword evidence="10 13" id="KW-0472">Membrane</keyword>
<protein>
    <recommendedName>
        <fullName evidence="4">Succinate dehydrogenase cytochrome b556 subunit</fullName>
    </recommendedName>
</protein>
<proteinExistence type="inferred from homology"/>
<gene>
    <name evidence="14" type="primary">sdhC</name>
    <name evidence="14" type="ORF">GN331_09780</name>
</gene>
<evidence type="ECO:0000256" key="5">
    <source>
        <dbReference type="ARBA" id="ARBA00022617"/>
    </source>
</evidence>
<keyword evidence="7 12" id="KW-0479">Metal-binding</keyword>
<keyword evidence="15" id="KW-1185">Reference proteome</keyword>
<dbReference type="PANTHER" id="PTHR10978">
    <property type="entry name" value="SUCCINATE DEHYDROGENASE CYTOCHROME B560 SUBUNIT"/>
    <property type="match status" value="1"/>
</dbReference>